<keyword evidence="1" id="KW-0472">Membrane</keyword>
<sequence>MTRSQHPEKLISAAGGFVGILLVLLVSAYFVGPTSASLVVASMGASAVLLFAAPHGPLSQPWPVFGGHLLSAVAGVTCCRFISDPRIAAPAAVGLAIGVMYYARCIHPPGGATALTAVLGGPALQELGYQYVFTPVLLNAVIILVVAVAVNAPFAWRRYPVAWARRAPPPRPEAPAISQEHLTFALRQMGPLLEVTEEELAELYAMAQHHAGGTHLSPTQIRLGGCYANGRADARWAIRQVVDEQPGATPEQDVVEYRVVAGYEGRGSGRCTRAALALWAREEVPPPVVAGAAEARVTARSAR</sequence>
<evidence type="ECO:0000256" key="1">
    <source>
        <dbReference type="SAM" id="Phobius"/>
    </source>
</evidence>
<organism evidence="3 4">
    <name type="scientific">Hyalangium rubrum</name>
    <dbReference type="NCBI Taxonomy" id="3103134"/>
    <lineage>
        <taxon>Bacteria</taxon>
        <taxon>Pseudomonadati</taxon>
        <taxon>Myxococcota</taxon>
        <taxon>Myxococcia</taxon>
        <taxon>Myxococcales</taxon>
        <taxon>Cystobacterineae</taxon>
        <taxon>Archangiaceae</taxon>
        <taxon>Hyalangium</taxon>
    </lineage>
</organism>
<feature type="transmembrane region" description="Helical" evidence="1">
    <location>
        <begin position="136"/>
        <end position="156"/>
    </location>
</feature>
<comment type="caution">
    <text evidence="3">The sequence shown here is derived from an EMBL/GenBank/DDBJ whole genome shotgun (WGS) entry which is preliminary data.</text>
</comment>
<keyword evidence="4" id="KW-1185">Reference proteome</keyword>
<dbReference type="InterPro" id="IPR007065">
    <property type="entry name" value="HPP"/>
</dbReference>
<dbReference type="Proteomes" id="UP001291309">
    <property type="component" value="Unassembled WGS sequence"/>
</dbReference>
<dbReference type="EMBL" id="JAXIVS010000004">
    <property type="protein sequence ID" value="MDY7227220.1"/>
    <property type="molecule type" value="Genomic_DNA"/>
</dbReference>
<dbReference type="InterPro" id="IPR058581">
    <property type="entry name" value="TM_HPP"/>
</dbReference>
<dbReference type="Pfam" id="PF04982">
    <property type="entry name" value="TM_HPP"/>
    <property type="match status" value="1"/>
</dbReference>
<feature type="transmembrane region" description="Helical" evidence="1">
    <location>
        <begin position="12"/>
        <end position="31"/>
    </location>
</feature>
<accession>A0ABU5H1E7</accession>
<keyword evidence="1" id="KW-1133">Transmembrane helix</keyword>
<protein>
    <submittedName>
        <fullName evidence="3">HPP family protein</fullName>
    </submittedName>
</protein>
<feature type="transmembrane region" description="Helical" evidence="1">
    <location>
        <begin position="87"/>
        <end position="103"/>
    </location>
</feature>
<dbReference type="PANTHER" id="PTHR33741:SF5">
    <property type="entry name" value="TRANSMEMBRANE PROTEIN DDB_G0269096-RELATED"/>
    <property type="match status" value="1"/>
</dbReference>
<proteinExistence type="predicted"/>
<feature type="domain" description="HPP transmembrane region" evidence="2">
    <location>
        <begin position="4"/>
        <end position="160"/>
    </location>
</feature>
<name>A0ABU5H1E7_9BACT</name>
<evidence type="ECO:0000259" key="2">
    <source>
        <dbReference type="Pfam" id="PF04982"/>
    </source>
</evidence>
<feature type="transmembrane region" description="Helical" evidence="1">
    <location>
        <begin position="38"/>
        <end position="56"/>
    </location>
</feature>
<keyword evidence="1" id="KW-0812">Transmembrane</keyword>
<dbReference type="PANTHER" id="PTHR33741">
    <property type="entry name" value="TRANSMEMBRANE PROTEIN DDB_G0269096-RELATED"/>
    <property type="match status" value="1"/>
</dbReference>
<dbReference type="RefSeq" id="WP_321545950.1">
    <property type="nucleotide sequence ID" value="NZ_JAXIVS010000004.1"/>
</dbReference>
<feature type="transmembrane region" description="Helical" evidence="1">
    <location>
        <begin position="62"/>
        <end position="82"/>
    </location>
</feature>
<reference evidence="3 4" key="1">
    <citation type="submission" date="2023-12" db="EMBL/GenBank/DDBJ databases">
        <title>the genome sequence of Hyalangium sp. s54d21.</title>
        <authorList>
            <person name="Zhang X."/>
        </authorList>
    </citation>
    <scope>NUCLEOTIDE SEQUENCE [LARGE SCALE GENOMIC DNA]</scope>
    <source>
        <strain evidence="4">s54d21</strain>
    </source>
</reference>
<gene>
    <name evidence="3" type="ORF">SYV04_12490</name>
</gene>
<evidence type="ECO:0000313" key="3">
    <source>
        <dbReference type="EMBL" id="MDY7227220.1"/>
    </source>
</evidence>
<evidence type="ECO:0000313" key="4">
    <source>
        <dbReference type="Proteomes" id="UP001291309"/>
    </source>
</evidence>